<evidence type="ECO:0000256" key="1">
    <source>
        <dbReference type="ARBA" id="ARBA00025704"/>
    </source>
</evidence>
<accession>A0A2C9DYU7</accession>
<dbReference type="CDD" id="cd00077">
    <property type="entry name" value="HDc"/>
    <property type="match status" value="1"/>
</dbReference>
<dbReference type="InterPro" id="IPR006674">
    <property type="entry name" value="HD_domain"/>
</dbReference>
<protein>
    <recommendedName>
        <fullName evidence="2">Penta-phosphate guanosine-3'-pyrophosphohydrolase</fullName>
    </recommendedName>
</protein>
<evidence type="ECO:0000256" key="4">
    <source>
        <dbReference type="RuleBase" id="RU003847"/>
    </source>
</evidence>
<dbReference type="PROSITE" id="PS51831">
    <property type="entry name" value="HD"/>
    <property type="match status" value="1"/>
</dbReference>
<dbReference type="GO" id="GO:0005886">
    <property type="term" value="C:plasma membrane"/>
    <property type="evidence" value="ECO:0007669"/>
    <property type="project" value="TreeGrafter"/>
</dbReference>
<dbReference type="AlphaFoldDB" id="A0A2C9DYU7"/>
<feature type="domain" description="HD" evidence="5">
    <location>
        <begin position="51"/>
        <end position="155"/>
    </location>
</feature>
<dbReference type="SMART" id="SM00471">
    <property type="entry name" value="HDc"/>
    <property type="match status" value="1"/>
</dbReference>
<dbReference type="GO" id="GO:0016787">
    <property type="term" value="F:hydrolase activity"/>
    <property type="evidence" value="ECO:0007669"/>
    <property type="project" value="UniProtKB-KW"/>
</dbReference>
<dbReference type="Proteomes" id="UP000002162">
    <property type="component" value="Chromosome"/>
</dbReference>
<proteinExistence type="inferred from homology"/>
<dbReference type="GO" id="GO:0015969">
    <property type="term" value="P:guanosine tetraphosphate metabolic process"/>
    <property type="evidence" value="ECO:0007669"/>
    <property type="project" value="InterPro"/>
</dbReference>
<evidence type="ECO:0000256" key="2">
    <source>
        <dbReference type="ARBA" id="ARBA00041770"/>
    </source>
</evidence>
<dbReference type="EMBL" id="CP000942">
    <property type="protein sequence ID" value="ACA33113.1"/>
    <property type="molecule type" value="Genomic_DNA"/>
</dbReference>
<dbReference type="CDD" id="cd05399">
    <property type="entry name" value="NT_Rel-Spo_like"/>
    <property type="match status" value="1"/>
</dbReference>
<dbReference type="PANTHER" id="PTHR21262">
    <property type="entry name" value="GUANOSINE-3',5'-BIS DIPHOSPHATE 3'-PYROPHOSPHOHYDROLASE"/>
    <property type="match status" value="1"/>
</dbReference>
<evidence type="ECO:0000259" key="5">
    <source>
        <dbReference type="PROSITE" id="PS51831"/>
    </source>
</evidence>
<sequence>MNELVKKKLDDLYDFLKQKKYSSQTIELVHKSFDFANYYHGDQTRKSGEPYIIHPIATVRILASWDMDESTLVAGMLHDVLEDTNCPEEVMEKTFGKEVTQLVCFVTKVSLYSKNRRNKVSHTNLEEKYSIQVFMSMTQDIRAMIIKIADRYHNMQTIQYLRLEKAKRIATETLEIYANISGRLGMYRVKTDLLDMSFKILDPQNYQLVNDSINKLVENNQKKWNEILARLKNILIANNIKAEFEWRLKGIYSTYKKITSGYEVKDIHDIYAIRVILDDVYLCYQTLGLVHMNFTYIINTFKDYISTPKWNLYQSIHTTISYEGTLVEIQIRTTKMNLFANNGLAAHWKYKEQKDNKTEILLTVNNVLLRDFLLSTDKGIKTIKDVTTGTIFDVLILNSNKWITVSNGSTLLDVAYKYDINNFFNILAIYRNGERSHFDTHVETGDTIKISYSNGIETIRPNWITLANNDVVKLHINNHLKKYELNKQITKEQFLANAEFFLEGKIMSEEHAIKRLEKEFQVNSINTFLDNIANTDIDLQTKYKVFSENKQVSREAINTIKNQAWKWLADSSYFSGLENLYFTDFEISPCCSKIPGINCVAKIVRNKVEIHRNDCSKVKNSRSKTIVIEWSKEKLENRPRYFKVNLTLKGNWSESVGNVLCNTLIRMKANISKVDISKNKTARTHDTFLKIYVKNLDHLQKIILELQAKNVINEWRLI</sequence>
<comment type="pathway">
    <text evidence="1">Purine metabolism.</text>
</comment>
<keyword evidence="6" id="KW-0378">Hydrolase</keyword>
<dbReference type="NCBIfam" id="TIGR00691">
    <property type="entry name" value="spoT_relA"/>
    <property type="match status" value="1"/>
</dbReference>
<dbReference type="Pfam" id="PF13328">
    <property type="entry name" value="HD_4"/>
    <property type="match status" value="1"/>
</dbReference>
<dbReference type="InterPro" id="IPR004811">
    <property type="entry name" value="RelA/Spo_fam"/>
</dbReference>
<gene>
    <name evidence="6" type="ordered locus">UPA3_0293</name>
</gene>
<organism evidence="6 7">
    <name type="scientific">Ureaplasma parvum serovar 3 (strain ATCC 27815 / 27 / NCTC 11736)</name>
    <dbReference type="NCBI Taxonomy" id="505682"/>
    <lineage>
        <taxon>Bacteria</taxon>
        <taxon>Bacillati</taxon>
        <taxon>Mycoplasmatota</taxon>
        <taxon>Mycoplasmoidales</taxon>
        <taxon>Mycoplasmoidaceae</taxon>
        <taxon>Ureaplasma</taxon>
    </lineage>
</organism>
<dbReference type="InterPro" id="IPR043519">
    <property type="entry name" value="NT_sf"/>
</dbReference>
<dbReference type="FunFam" id="1.10.3210.10:FF:000001">
    <property type="entry name" value="GTP pyrophosphokinase RelA"/>
    <property type="match status" value="1"/>
</dbReference>
<dbReference type="Gene3D" id="3.30.460.10">
    <property type="entry name" value="Beta Polymerase, domain 2"/>
    <property type="match status" value="1"/>
</dbReference>
<comment type="function">
    <text evidence="3">In eubacteria ppGpp (guanosine 3'-diphosphate 5'-diphosphate) is a mediator of the stringent response that coordinates a variety of cellular activities in response to changes in nutritional abundance. This enzyme catalyzes the degradation of ppGpp into GDP. It may also be capable of catalyzing the synthesis of ppGpp.</text>
</comment>
<dbReference type="SUPFAM" id="SSF109604">
    <property type="entry name" value="HD-domain/PDEase-like"/>
    <property type="match status" value="1"/>
</dbReference>
<dbReference type="InterPro" id="IPR003607">
    <property type="entry name" value="HD/PDEase_dom"/>
</dbReference>
<evidence type="ECO:0000256" key="3">
    <source>
        <dbReference type="ARBA" id="ARBA00056789"/>
    </source>
</evidence>
<evidence type="ECO:0000313" key="7">
    <source>
        <dbReference type="Proteomes" id="UP000002162"/>
    </source>
</evidence>
<dbReference type="SMART" id="SM00954">
    <property type="entry name" value="RelA_SpoT"/>
    <property type="match status" value="1"/>
</dbReference>
<dbReference type="KEGG" id="upa:UPA3_0293"/>
<dbReference type="RefSeq" id="WP_006688867.1">
    <property type="nucleotide sequence ID" value="NC_010503.1"/>
</dbReference>
<dbReference type="InterPro" id="IPR007685">
    <property type="entry name" value="RelA_SpoT"/>
</dbReference>
<comment type="similarity">
    <text evidence="4">Belongs to the relA/spoT family.</text>
</comment>
<evidence type="ECO:0000313" key="6">
    <source>
        <dbReference type="EMBL" id="ACA33113.1"/>
    </source>
</evidence>
<dbReference type="GeneID" id="29672513"/>
<name>A0A2C9DYU7_UREP2</name>
<dbReference type="SUPFAM" id="SSF81301">
    <property type="entry name" value="Nucleotidyltransferase"/>
    <property type="match status" value="1"/>
</dbReference>
<dbReference type="PANTHER" id="PTHR21262:SF31">
    <property type="entry name" value="GTP PYROPHOSPHOKINASE"/>
    <property type="match status" value="1"/>
</dbReference>
<dbReference type="Pfam" id="PF04607">
    <property type="entry name" value="RelA_SpoT"/>
    <property type="match status" value="1"/>
</dbReference>
<reference evidence="6 7" key="1">
    <citation type="submission" date="2008-02" db="EMBL/GenBank/DDBJ databases">
        <title>Genome sequence of Ureaplasma parvum serovar 3.</title>
        <authorList>
            <person name="Methe B.A."/>
            <person name="Glass J."/>
            <person name="Waites K."/>
            <person name="Shrivastava S."/>
        </authorList>
    </citation>
    <scope>NUCLEOTIDE SEQUENCE [LARGE SCALE GENOMIC DNA]</scope>
    <source>
        <strain evidence="7">ATCC 27815 / 27 / NCTC 11736</strain>
    </source>
</reference>
<dbReference type="HOGENOM" id="CLU_012300_0_0_14"/>
<dbReference type="Gene3D" id="1.10.3210.10">
    <property type="entry name" value="Hypothetical protein af1432"/>
    <property type="match status" value="1"/>
</dbReference>